<dbReference type="Pfam" id="PF12675">
    <property type="entry name" value="DUF3795"/>
    <property type="match status" value="1"/>
</dbReference>
<protein>
    <recommendedName>
        <fullName evidence="3">DUF3795 domain-containing protein</fullName>
    </recommendedName>
</protein>
<dbReference type="Proteomes" id="UP000230273">
    <property type="component" value="Unassembled WGS sequence"/>
</dbReference>
<evidence type="ECO:0008006" key="3">
    <source>
        <dbReference type="Google" id="ProtNLM"/>
    </source>
</evidence>
<gene>
    <name evidence="1" type="ORF">COX36_03485</name>
</gene>
<name>A0A2G9YW01_9BACT</name>
<proteinExistence type="predicted"/>
<dbReference type="EMBL" id="PCRP01000057">
    <property type="protein sequence ID" value="PIP23426.1"/>
    <property type="molecule type" value="Genomic_DNA"/>
</dbReference>
<reference evidence="1 2" key="1">
    <citation type="submission" date="2017-09" db="EMBL/GenBank/DDBJ databases">
        <title>Depth-based differentiation of microbial function through sediment-hosted aquifers and enrichment of novel symbionts in the deep terrestrial subsurface.</title>
        <authorList>
            <person name="Probst A.J."/>
            <person name="Ladd B."/>
            <person name="Jarett J.K."/>
            <person name="Geller-Mcgrath D.E."/>
            <person name="Sieber C.M."/>
            <person name="Emerson J.B."/>
            <person name="Anantharaman K."/>
            <person name="Thomas B.C."/>
            <person name="Malmstrom R."/>
            <person name="Stieglmeier M."/>
            <person name="Klingl A."/>
            <person name="Woyke T."/>
            <person name="Ryan C.M."/>
            <person name="Banfield J.F."/>
        </authorList>
    </citation>
    <scope>NUCLEOTIDE SEQUENCE [LARGE SCALE GENOMIC DNA]</scope>
    <source>
        <strain evidence="1">CG23_combo_of_CG06-09_8_20_14_all_38_19</strain>
    </source>
</reference>
<comment type="caution">
    <text evidence="1">The sequence shown here is derived from an EMBL/GenBank/DDBJ whole genome shotgun (WGS) entry which is preliminary data.</text>
</comment>
<evidence type="ECO:0000313" key="1">
    <source>
        <dbReference type="EMBL" id="PIP23426.1"/>
    </source>
</evidence>
<organism evidence="1 2">
    <name type="scientific">Candidatus Nealsonbacteria bacterium CG23_combo_of_CG06-09_8_20_14_all_38_19</name>
    <dbReference type="NCBI Taxonomy" id="1974721"/>
    <lineage>
        <taxon>Bacteria</taxon>
        <taxon>Candidatus Nealsoniibacteriota</taxon>
    </lineage>
</organism>
<evidence type="ECO:0000313" key="2">
    <source>
        <dbReference type="Proteomes" id="UP000230273"/>
    </source>
</evidence>
<sequence length="53" mass="6035">MDCLGCLSQEGPLYKHCFDCGIRKCGLEKGIKNCQDCKDYGCEKLVELQSHFF</sequence>
<dbReference type="InterPro" id="IPR024227">
    <property type="entry name" value="DUF3795"/>
</dbReference>
<accession>A0A2G9YW01</accession>
<dbReference type="AlphaFoldDB" id="A0A2G9YW01"/>